<dbReference type="STRING" id="1297750.SAMN05444405_10880"/>
<name>A0A1M5BDS9_9BACE</name>
<dbReference type="InterPro" id="IPR031025">
    <property type="entry name" value="LruC_dom"/>
</dbReference>
<evidence type="ECO:0000313" key="2">
    <source>
        <dbReference type="EMBL" id="SHF40681.1"/>
    </source>
</evidence>
<dbReference type="Proteomes" id="UP000184509">
    <property type="component" value="Unassembled WGS sequence"/>
</dbReference>
<sequence length="770" mass="82845">MALAAITSAFLLTGCQKDLYDPNYDGNAIISGIPDSFNWSTISSVNLTVNVNDQYNGEYYYTVEVYDNNPLFNTNAKLLTKGVAKKGEAYASAFSIPQNLTTLYIQQTSPTGNREVKMLTITSGSLTCDFSTAVSVKSSSATTRSIATKAETFIYTTYTEPAKATVIGSTNHIIATGGTYIVDKDYTGDITFPGEGNATLYIKGTWTNTASSFTLQGGMNIIVLNGGEIATNTDLSITGSSNPSIVVMPGGKFNDPNNKNIAINFDTNGTIINQGTFNIQKLTLPSSASLHNNGTMSMDELIINSANTVVNDNILTAGKMDLTNGTITNNSEMIINGDVTTNGTNINNSGSFTATNMSLGGGIITNNCKIVISNKLSTSMQKPTLNMGSGSWLQAKELNVGSLEANMNSASIFYISDIATFSNNTSFNGTGDAYALLKMKSVVISGNWDLLSYNGKLKVEADNHDSHYTLNSGATISKLNEAEITIPSTPCTDGNTPGGKTPSNPTFPIVINTNSYYTYTMEDQWPYYGDYDMNDIVVTITPQYKTDNKGYVEEMTIIAKLKAIGATKSLGAAFQLDKVAANNVTNVIYSPTSTDKSVFEVTGTNVEKDQALAVIPLFDNAHSFLGSSGITNTSTGSQSIPVKTVEVTITFNKKTVIKDNLDVKYLNFFIVTDKQKTNRTEIHLAGYNPTDKVNASLFGTGNDSSSSTTKYISKSNLVWGMVIPDDFSYPVENTSILTAYPDFKPWAVSGGTTNTDWYNSSKADSQYIYK</sequence>
<feature type="domain" description="DUF4842" evidence="1">
    <location>
        <begin position="551"/>
        <end position="758"/>
    </location>
</feature>
<dbReference type="EMBL" id="FQTV01000008">
    <property type="protein sequence ID" value="SHF40681.1"/>
    <property type="molecule type" value="Genomic_DNA"/>
</dbReference>
<protein>
    <submittedName>
        <fullName evidence="2">LruC domain-containing protein</fullName>
    </submittedName>
</protein>
<organism evidence="2 3">
    <name type="scientific">Bacteroides luti</name>
    <dbReference type="NCBI Taxonomy" id="1297750"/>
    <lineage>
        <taxon>Bacteria</taxon>
        <taxon>Pseudomonadati</taxon>
        <taxon>Bacteroidota</taxon>
        <taxon>Bacteroidia</taxon>
        <taxon>Bacteroidales</taxon>
        <taxon>Bacteroidaceae</taxon>
        <taxon>Bacteroides</taxon>
    </lineage>
</organism>
<gene>
    <name evidence="2" type="ORF">SAMN05444405_10880</name>
</gene>
<reference evidence="2 3" key="1">
    <citation type="submission" date="2016-11" db="EMBL/GenBank/DDBJ databases">
        <authorList>
            <person name="Jaros S."/>
            <person name="Januszkiewicz K."/>
            <person name="Wedrychowicz H."/>
        </authorList>
    </citation>
    <scope>NUCLEOTIDE SEQUENCE [LARGE SCALE GENOMIC DNA]</scope>
    <source>
        <strain evidence="2 3">DSM 26991</strain>
    </source>
</reference>
<dbReference type="AlphaFoldDB" id="A0A1M5BDS9"/>
<dbReference type="InterPro" id="IPR032295">
    <property type="entry name" value="DUF4842"/>
</dbReference>
<dbReference type="NCBIfam" id="TIGR04456">
    <property type="entry name" value="LruC_dom"/>
    <property type="match status" value="1"/>
</dbReference>
<evidence type="ECO:0000259" key="1">
    <source>
        <dbReference type="Pfam" id="PF16130"/>
    </source>
</evidence>
<proteinExistence type="predicted"/>
<keyword evidence="3" id="KW-1185">Reference proteome</keyword>
<evidence type="ECO:0000313" key="3">
    <source>
        <dbReference type="Proteomes" id="UP000184509"/>
    </source>
</evidence>
<accession>A0A1M5BDS9</accession>
<dbReference type="Pfam" id="PF16130">
    <property type="entry name" value="DUF4842"/>
    <property type="match status" value="1"/>
</dbReference>